<evidence type="ECO:0000256" key="1">
    <source>
        <dbReference type="SAM" id="MobiDB-lite"/>
    </source>
</evidence>
<dbReference type="EMBL" id="PHWZ01000535">
    <property type="protein sequence ID" value="TEY36902.1"/>
    <property type="molecule type" value="Genomic_DNA"/>
</dbReference>
<protein>
    <submittedName>
        <fullName evidence="2">Uncharacterized protein</fullName>
    </submittedName>
</protein>
<evidence type="ECO:0000313" key="3">
    <source>
        <dbReference type="Proteomes" id="UP000297299"/>
    </source>
</evidence>
<accession>A0A4Y8CN20</accession>
<reference evidence="2 3" key="1">
    <citation type="submission" date="2017-11" db="EMBL/GenBank/DDBJ databases">
        <title>Comparative genomics of Botrytis spp.</title>
        <authorList>
            <person name="Valero-Jimenez C.A."/>
            <person name="Tapia P."/>
            <person name="Veloso J."/>
            <person name="Silva-Moreno E."/>
            <person name="Staats M."/>
            <person name="Valdes J.H."/>
            <person name="Van Kan J.A.L."/>
        </authorList>
    </citation>
    <scope>NUCLEOTIDE SEQUENCE [LARGE SCALE GENOMIC DNA]</scope>
    <source>
        <strain evidence="2 3">MUCL2830</strain>
    </source>
</reference>
<evidence type="ECO:0000313" key="2">
    <source>
        <dbReference type="EMBL" id="TEY36902.1"/>
    </source>
</evidence>
<comment type="caution">
    <text evidence="2">The sequence shown here is derived from an EMBL/GenBank/DDBJ whole genome shotgun (WGS) entry which is preliminary data.</text>
</comment>
<feature type="region of interest" description="Disordered" evidence="1">
    <location>
        <begin position="1"/>
        <end position="24"/>
    </location>
</feature>
<dbReference type="AlphaFoldDB" id="A0A4Y8CN20"/>
<organism evidence="2 3">
    <name type="scientific">Botryotinia calthae</name>
    <dbReference type="NCBI Taxonomy" id="38488"/>
    <lineage>
        <taxon>Eukaryota</taxon>
        <taxon>Fungi</taxon>
        <taxon>Dikarya</taxon>
        <taxon>Ascomycota</taxon>
        <taxon>Pezizomycotina</taxon>
        <taxon>Leotiomycetes</taxon>
        <taxon>Helotiales</taxon>
        <taxon>Sclerotiniaceae</taxon>
        <taxon>Botryotinia</taxon>
    </lineage>
</organism>
<keyword evidence="3" id="KW-1185">Reference proteome</keyword>
<gene>
    <name evidence="2" type="ORF">BOTCAL_0537g00030</name>
</gene>
<proteinExistence type="predicted"/>
<dbReference type="Proteomes" id="UP000297299">
    <property type="component" value="Unassembled WGS sequence"/>
</dbReference>
<sequence>MASLDKAQSLDETTDRKASPYIPSNIRSTNSWVVYPVDGYPADGTHPLQQLLESFGPQSVTKLHREDSTAIGIMFWTLLPTPSEVKMLEESPMVGIQGLFDWSHFCVAADRL</sequence>
<name>A0A4Y8CN20_9HELO</name>
<dbReference type="OrthoDB" id="3532385at2759"/>